<dbReference type="Proteomes" id="UP000005222">
    <property type="component" value="Chromosome H"/>
</dbReference>
<dbReference type="Proteomes" id="UP000005222">
    <property type="component" value="Chromosome G"/>
</dbReference>
<keyword evidence="5" id="KW-0833">Ubl conjugation pathway</keyword>
<dbReference type="InterPro" id="IPR002083">
    <property type="entry name" value="MATH/TRAF_dom"/>
</dbReference>
<dbReference type="InParanoid" id="G8YI94"/>
<dbReference type="EMBL" id="FO082052">
    <property type="protein sequence ID" value="CCE81146.1"/>
    <property type="molecule type" value="Genomic_DNA"/>
</dbReference>
<evidence type="ECO:0000256" key="5">
    <source>
        <dbReference type="ARBA" id="ARBA00022786"/>
    </source>
</evidence>
<dbReference type="FunFam" id="3.90.70.10:FF:000128">
    <property type="entry name" value="Ubiquitin carboxyl-terminal hydrolase 15"/>
    <property type="match status" value="1"/>
</dbReference>
<dbReference type="FunCoup" id="G8YI94">
    <property type="interactions" value="2331"/>
</dbReference>
<evidence type="ECO:0000256" key="2">
    <source>
        <dbReference type="ARBA" id="ARBA00009085"/>
    </source>
</evidence>
<dbReference type="Pfam" id="PF22486">
    <property type="entry name" value="MATH_2"/>
    <property type="match status" value="1"/>
</dbReference>
<organism evidence="12 13">
    <name type="scientific">Pichia sorbitophila (strain ATCC MYA-4447 / BCRC 22081 / CBS 7064 / NBRC 10061 / NRRL Y-12695)</name>
    <name type="common">Hybrid yeast</name>
    <dbReference type="NCBI Taxonomy" id="559304"/>
    <lineage>
        <taxon>Eukaryota</taxon>
        <taxon>Fungi</taxon>
        <taxon>Dikarya</taxon>
        <taxon>Ascomycota</taxon>
        <taxon>Saccharomycotina</taxon>
        <taxon>Pichiomycetes</taxon>
        <taxon>Debaryomycetaceae</taxon>
        <taxon>Millerozyma</taxon>
    </lineage>
</organism>
<dbReference type="GO" id="GO:0004843">
    <property type="term" value="F:cysteine-type deubiquitinase activity"/>
    <property type="evidence" value="ECO:0007669"/>
    <property type="project" value="UniProtKB-EC"/>
</dbReference>
<accession>G8YI94</accession>
<dbReference type="PANTHER" id="PTHR24006:SF644">
    <property type="entry name" value="UBIQUITIN CARBOXYL-TERMINAL HYDROLASE 7"/>
    <property type="match status" value="1"/>
</dbReference>
<evidence type="ECO:0000259" key="9">
    <source>
        <dbReference type="PROSITE" id="PS50144"/>
    </source>
</evidence>
<keyword evidence="7" id="KW-0788">Thiol protease</keyword>
<evidence type="ECO:0000313" key="13">
    <source>
        <dbReference type="Proteomes" id="UP000005222"/>
    </source>
</evidence>
<dbReference type="PROSITE" id="PS50235">
    <property type="entry name" value="USP_3"/>
    <property type="match status" value="1"/>
</dbReference>
<dbReference type="EMBL" id="FO082053">
    <property type="protein sequence ID" value="CCE80381.1"/>
    <property type="molecule type" value="Genomic_DNA"/>
</dbReference>
<dbReference type="Gene3D" id="3.10.20.90">
    <property type="entry name" value="Phosphatidylinositol 3-kinase Catalytic Subunit, Chain A, domain 1"/>
    <property type="match status" value="2"/>
</dbReference>
<comment type="catalytic activity">
    <reaction evidence="1">
        <text>Thiol-dependent hydrolysis of ester, thioester, amide, peptide and isopeptide bonds formed by the C-terminal Gly of ubiquitin (a 76-residue protein attached to proteins as an intracellular targeting signal).</text>
        <dbReference type="EC" id="3.4.19.12"/>
    </reaction>
</comment>
<dbReference type="InterPro" id="IPR001394">
    <property type="entry name" value="Peptidase_C19_UCH"/>
</dbReference>
<comment type="similarity">
    <text evidence="2">Belongs to the peptidase C19 family.</text>
</comment>
<dbReference type="PROSITE" id="PS00972">
    <property type="entry name" value="USP_1"/>
    <property type="match status" value="1"/>
</dbReference>
<dbReference type="Pfam" id="PF12436">
    <property type="entry name" value="USP7_ICP0_bdg"/>
    <property type="match status" value="1"/>
</dbReference>
<protein>
    <recommendedName>
        <fullName evidence="3">ubiquitinyl hydrolase 1</fullName>
        <ecNumber evidence="3">3.4.19.12</ecNumber>
    </recommendedName>
</protein>
<dbReference type="PROSITE" id="PS00973">
    <property type="entry name" value="USP_2"/>
    <property type="match status" value="1"/>
</dbReference>
<dbReference type="Gene3D" id="2.60.210.10">
    <property type="entry name" value="Apoptosis, Tumor Necrosis Factor Receptor Associated Protein 2, Chain A"/>
    <property type="match status" value="1"/>
</dbReference>
<dbReference type="InterPro" id="IPR028889">
    <property type="entry name" value="USP"/>
</dbReference>
<dbReference type="Gene3D" id="3.90.70.10">
    <property type="entry name" value="Cysteine proteinases"/>
    <property type="match status" value="1"/>
</dbReference>
<dbReference type="InterPro" id="IPR050164">
    <property type="entry name" value="Peptidase_C19"/>
</dbReference>
<dbReference type="InterPro" id="IPR008974">
    <property type="entry name" value="TRAF-like"/>
</dbReference>
<dbReference type="GO" id="GO:0005829">
    <property type="term" value="C:cytosol"/>
    <property type="evidence" value="ECO:0007669"/>
    <property type="project" value="TreeGrafter"/>
</dbReference>
<proteinExistence type="inferred from homology"/>
<dbReference type="GO" id="GO:0005634">
    <property type="term" value="C:nucleus"/>
    <property type="evidence" value="ECO:0007669"/>
    <property type="project" value="TreeGrafter"/>
</dbReference>
<evidence type="ECO:0000313" key="12">
    <source>
        <dbReference type="EMBL" id="CCE81146.1"/>
    </source>
</evidence>
<name>G8YI94_PICSO</name>
<keyword evidence="13" id="KW-1185">Reference proteome</keyword>
<feature type="compositionally biased region" description="Acidic residues" evidence="8">
    <location>
        <begin position="64"/>
        <end position="78"/>
    </location>
</feature>
<feature type="region of interest" description="Disordered" evidence="8">
    <location>
        <begin position="1"/>
        <end position="139"/>
    </location>
</feature>
<dbReference type="Pfam" id="PF00443">
    <property type="entry name" value="UCH"/>
    <property type="match status" value="1"/>
</dbReference>
<evidence type="ECO:0000256" key="8">
    <source>
        <dbReference type="SAM" id="MobiDB-lite"/>
    </source>
</evidence>
<dbReference type="HOGENOM" id="CLU_003532_2_1_1"/>
<feature type="compositionally biased region" description="Polar residues" evidence="8">
    <location>
        <begin position="1"/>
        <end position="11"/>
    </location>
</feature>
<feature type="domain" description="USP" evidence="10">
    <location>
        <begin position="344"/>
        <end position="670"/>
    </location>
</feature>
<dbReference type="InterPro" id="IPR018200">
    <property type="entry name" value="USP_CS"/>
</dbReference>
<dbReference type="GO" id="GO:0016579">
    <property type="term" value="P:protein deubiquitination"/>
    <property type="evidence" value="ECO:0007669"/>
    <property type="project" value="InterPro"/>
</dbReference>
<dbReference type="PROSITE" id="PS50144">
    <property type="entry name" value="MATH"/>
    <property type="match status" value="1"/>
</dbReference>
<dbReference type="STRING" id="559304.G8YI94"/>
<sequence>MVSDSPGNTPIDNKENAAFDNSVKKHGSRVQRGTDLVDGADDDVVEIKGNAPSGDYGTAAENPELIEIDDDDSDDNENDITQQNSNRYGGDVGLNYNAGDVNAYPMNAADQPSDDVEVDDDDEDDEDIEDEANENDDDDDVIMVDDMSRAAPPASVLPAANEYKDLAKRLMKPLPDYPIKEQTYNVWEITDWNGLTEDKVRGPSFRCGGFEWNILLFPRGNNNNNLSIYIEPHPIEQTSQQNGQPDNWYVCAKFGLDLWNPSDPKSHYASGSFHRFNQNETDWGFSSLIELRQLKSVLRGHNRPILENNRLNITAYVQVIDDSSTGMLWHSFADYDSKSQTGFVGLSNQGATCYLNSLLQSYYTTKNFRKLVYQIPMDDANRNSVAYALQKIFYLLSTSNDTVGTLELTKSFGWDSTDAFTQHDVQELNRILMDRLETAMKGTPIENRLNDIFVGKMKSYIKCVNVPYESAREEDFWDIQLNVKGFKKLEDSFKNYIEIEMLEGENKYQAGDEYGYQDAKKGVVFESFPPVLHLQLKRFEYDFMVDDLVKIDDLYEFPDSINLKPYLDEDLPESVKQENWNYKLHGVLVHQGSISNGHYYAMIKPRPHDDAWFRFDDDKVWKVTPYQVFQENYGADELSTSEFARLSRVDQNENLIRRATSAYMLVYYRESELDNILPDDASVNASIPEYIPKQIESEAENLERIERLKKEALYYINVKFVTSQNFNAYNGFDLYPDPTIQKYYDASLVDESTVPKVFKVKKEDPLTTLYTIIGQELGYVQEDQPLTKSDIPDLPFRLLMVNHRNNHTNRTDIPVPAESLSSTVIATYMKFFNRKYDEMVFYVEEVNKELKNVNSLSISESCSPNTFSFDKVFTKINDVAHKDSAFKFHDINEQGPYILIALKYFDVVSGEIKGLSHVTVSKDAQISSIEPDIQKFLGLSSDVKLNFYEELSPFKIEPIDTGLTFEKHELSNGDILCVEPKNVSDYMTDASIFSSAKEYYKFLFTRLHIVVEPFISNGSNEDAQYLAGDDSENAEKDLSQKSNGAEQGNEDLSNKSFDTWISTQYTYDELASHIAKKLGNVDPRYLRLFVVNYQGVRYPLKSTIALSQFFPKSVPVSQITTFEYEILNITLREYENMKNIKIYWVNTISQYQEFDFLIPKNGNVSDLMERLLSKVTVPQSQLGNILVWAGHDHKYTELIRFDRSIDTISNGVELYAAILPTEVEILVSYDMTKRFNNAEFNVNDIEDNETKHEIELARLYAKNLNMIPVFQFYKNSNYHHGIPFVFPVYPDEKFADTKKRLHKRLGLGSSAFEKVKFALADSSDKGRYIDGENDDLVLYDEIGKYKTSVSLALDLPDKSPKRVSQFDKGISIK</sequence>
<evidence type="ECO:0000256" key="4">
    <source>
        <dbReference type="ARBA" id="ARBA00022670"/>
    </source>
</evidence>
<reference evidence="12" key="1">
    <citation type="submission" date="2011-10" db="EMBL/GenBank/DDBJ databases">
        <authorList>
            <person name="Genoscope - CEA"/>
        </authorList>
    </citation>
    <scope>NUCLEOTIDE SEQUENCE</scope>
</reference>
<dbReference type="OrthoDB" id="289038at2759"/>
<dbReference type="InterPro" id="IPR029346">
    <property type="entry name" value="USP_C"/>
</dbReference>
<evidence type="ECO:0000313" key="11">
    <source>
        <dbReference type="EMBL" id="CCE80381.1"/>
    </source>
</evidence>
<dbReference type="SMART" id="SM00061">
    <property type="entry name" value="MATH"/>
    <property type="match status" value="1"/>
</dbReference>
<dbReference type="eggNOG" id="KOG1863">
    <property type="taxonomic scope" value="Eukaryota"/>
</dbReference>
<dbReference type="InterPro" id="IPR038765">
    <property type="entry name" value="Papain-like_cys_pep_sf"/>
</dbReference>
<dbReference type="CDD" id="cd02659">
    <property type="entry name" value="peptidase_C19C"/>
    <property type="match status" value="1"/>
</dbReference>
<evidence type="ECO:0000256" key="1">
    <source>
        <dbReference type="ARBA" id="ARBA00000707"/>
    </source>
</evidence>
<evidence type="ECO:0000259" key="10">
    <source>
        <dbReference type="PROSITE" id="PS50235"/>
    </source>
</evidence>
<reference evidence="13" key="2">
    <citation type="journal article" date="2012" name="G3 (Bethesda)">
        <title>Pichia sorbitophila, an interspecies yeast hybrid reveals early steps of genome resolution following polyploidization.</title>
        <authorList>
            <person name="Leh Louis V."/>
            <person name="Despons L."/>
            <person name="Friedrich A."/>
            <person name="Martin T."/>
            <person name="Durrens P."/>
            <person name="Casaregola S."/>
            <person name="Neuveglise C."/>
            <person name="Fairhead C."/>
            <person name="Marck C."/>
            <person name="Cruz J.A."/>
            <person name="Straub M.L."/>
            <person name="Kugler V."/>
            <person name="Sacerdot C."/>
            <person name="Uzunov Z."/>
            <person name="Thierry A."/>
            <person name="Weiss S."/>
            <person name="Bleykasten C."/>
            <person name="De Montigny J."/>
            <person name="Jacques N."/>
            <person name="Jung P."/>
            <person name="Lemaire M."/>
            <person name="Mallet S."/>
            <person name="Morel G."/>
            <person name="Richard G.F."/>
            <person name="Sarkar A."/>
            <person name="Savel G."/>
            <person name="Schacherer J."/>
            <person name="Seret M.L."/>
            <person name="Talla E."/>
            <person name="Samson G."/>
            <person name="Jubin C."/>
            <person name="Poulain J."/>
            <person name="Vacherie B."/>
            <person name="Barbe V."/>
            <person name="Pelletier E."/>
            <person name="Sherman D.J."/>
            <person name="Westhof E."/>
            <person name="Weissenbach J."/>
            <person name="Baret P.V."/>
            <person name="Wincker P."/>
            <person name="Gaillardin C."/>
            <person name="Dujon B."/>
            <person name="Souciet J.L."/>
        </authorList>
    </citation>
    <scope>NUCLEOTIDE SEQUENCE [LARGE SCALE GENOMIC DNA]</scope>
    <source>
        <strain evidence="13">ATCC MYA-4447 / BCRC 22081 / CBS 7064 / NBRC 10061 / NRRL Y-12695</strain>
    </source>
</reference>
<dbReference type="InterPro" id="IPR024729">
    <property type="entry name" value="USP7_ICP0-binding_dom"/>
</dbReference>
<dbReference type="GO" id="GO:0006508">
    <property type="term" value="P:proteolysis"/>
    <property type="evidence" value="ECO:0007669"/>
    <property type="project" value="UniProtKB-KW"/>
</dbReference>
<keyword evidence="4" id="KW-0645">Protease</keyword>
<gene>
    <name evidence="12" type="primary">Piso0_003497</name>
    <name evidence="11" type="ORF">GNLVRS01_PISO0G13624g</name>
    <name evidence="12" type="ORF">GNLVRS01_PISO0H13625g</name>
</gene>
<dbReference type="Pfam" id="PF14533">
    <property type="entry name" value="USP7_C2"/>
    <property type="match status" value="1"/>
</dbReference>
<dbReference type="GO" id="GO:0031647">
    <property type="term" value="P:regulation of protein stability"/>
    <property type="evidence" value="ECO:0007669"/>
    <property type="project" value="TreeGrafter"/>
</dbReference>
<evidence type="ECO:0000256" key="3">
    <source>
        <dbReference type="ARBA" id="ARBA00012759"/>
    </source>
</evidence>
<dbReference type="PANTHER" id="PTHR24006">
    <property type="entry name" value="UBIQUITIN CARBOXYL-TERMINAL HYDROLASE"/>
    <property type="match status" value="1"/>
</dbReference>
<keyword evidence="6" id="KW-0378">Hydrolase</keyword>
<feature type="domain" description="MATH" evidence="9">
    <location>
        <begin position="182"/>
        <end position="317"/>
    </location>
</feature>
<dbReference type="SUPFAM" id="SSF49599">
    <property type="entry name" value="TRAF domain-like"/>
    <property type="match status" value="1"/>
</dbReference>
<dbReference type="SUPFAM" id="SSF54001">
    <property type="entry name" value="Cysteine proteinases"/>
    <property type="match status" value="1"/>
</dbReference>
<feature type="compositionally biased region" description="Acidic residues" evidence="8">
    <location>
        <begin position="112"/>
        <end position="139"/>
    </location>
</feature>
<dbReference type="EC" id="3.4.19.12" evidence="3"/>
<evidence type="ECO:0000256" key="6">
    <source>
        <dbReference type="ARBA" id="ARBA00022801"/>
    </source>
</evidence>
<evidence type="ECO:0000256" key="7">
    <source>
        <dbReference type="ARBA" id="ARBA00022807"/>
    </source>
</evidence>